<gene>
    <name evidence="1" type="ORF">FHX81_5191</name>
</gene>
<organism evidence="1 2">
    <name type="scientific">Saccharothrix saharensis</name>
    <dbReference type="NCBI Taxonomy" id="571190"/>
    <lineage>
        <taxon>Bacteria</taxon>
        <taxon>Bacillati</taxon>
        <taxon>Actinomycetota</taxon>
        <taxon>Actinomycetes</taxon>
        <taxon>Pseudonocardiales</taxon>
        <taxon>Pseudonocardiaceae</taxon>
        <taxon>Saccharothrix</taxon>
    </lineage>
</organism>
<name>A0A543JIT5_9PSEU</name>
<reference evidence="1 2" key="1">
    <citation type="submission" date="2019-06" db="EMBL/GenBank/DDBJ databases">
        <title>Sequencing the genomes of 1000 actinobacteria strains.</title>
        <authorList>
            <person name="Klenk H.-P."/>
        </authorList>
    </citation>
    <scope>NUCLEOTIDE SEQUENCE [LARGE SCALE GENOMIC DNA]</scope>
    <source>
        <strain evidence="1 2">DSM 45456</strain>
    </source>
</reference>
<dbReference type="RefSeq" id="WP_141980573.1">
    <property type="nucleotide sequence ID" value="NZ_VFPP01000001.1"/>
</dbReference>
<dbReference type="Proteomes" id="UP000316628">
    <property type="component" value="Unassembled WGS sequence"/>
</dbReference>
<dbReference type="EMBL" id="VFPP01000001">
    <property type="protein sequence ID" value="TQM82780.1"/>
    <property type="molecule type" value="Genomic_DNA"/>
</dbReference>
<evidence type="ECO:0000313" key="1">
    <source>
        <dbReference type="EMBL" id="TQM82780.1"/>
    </source>
</evidence>
<protein>
    <submittedName>
        <fullName evidence="1">Uncharacterized protein</fullName>
    </submittedName>
</protein>
<evidence type="ECO:0000313" key="2">
    <source>
        <dbReference type="Proteomes" id="UP000316628"/>
    </source>
</evidence>
<dbReference type="Gene3D" id="3.40.630.30">
    <property type="match status" value="1"/>
</dbReference>
<comment type="caution">
    <text evidence="1">The sequence shown here is derived from an EMBL/GenBank/DDBJ whole genome shotgun (WGS) entry which is preliminary data.</text>
</comment>
<dbReference type="AlphaFoldDB" id="A0A543JIT5"/>
<sequence>MRVTTLAARPDLAEAVYGIPYPPDSPRFTRGNLASLLVRGRRVAERWPHLVVALLDGDRPVARGIMVGYRADRDSRPRLPDGGWDQVAVWAAEDAMDHVEADTACALEIAVDPGYLGRGLSGAVLGAMRSAVGAAGLGGLLVPLRPPDKAVEPEVPMDEYAARTRADGLPADRWLRTHVRAGGRVEGVAWCSSTVQATVARWREWTGLPFDRDGPVVVPGALAPVHVSTSQNVAVYVEPNVWVSHPVPVG</sequence>
<accession>A0A543JIT5</accession>
<keyword evidence="2" id="KW-1185">Reference proteome</keyword>
<dbReference type="OrthoDB" id="342444at2"/>
<proteinExistence type="predicted"/>